<dbReference type="PANTHER" id="PTHR31544">
    <property type="entry name" value="AIG2-LIKE PROTEIN D"/>
    <property type="match status" value="1"/>
</dbReference>
<dbReference type="AlphaFoldDB" id="A0A9P7D1C7"/>
<evidence type="ECO:0000256" key="3">
    <source>
        <dbReference type="ARBA" id="ARBA00030602"/>
    </source>
</evidence>
<evidence type="ECO:0000256" key="1">
    <source>
        <dbReference type="ARBA" id="ARBA00008861"/>
    </source>
</evidence>
<evidence type="ECO:0000313" key="6">
    <source>
        <dbReference type="Proteomes" id="UP000714275"/>
    </source>
</evidence>
<evidence type="ECO:0000259" key="4">
    <source>
        <dbReference type="Pfam" id="PF06094"/>
    </source>
</evidence>
<sequence>MTNCPTNASHLSVEACRRLTHSSIQIGPLSSIFTPLRMVSAFFYGTLMHPEILKRVIGNDGSQLQMCPALLLDYTRHQVKNEDYPGILSYSQSRAMFDHDLKSEEKSVRGSLVTGLSDEDVRLLDVFEGNQYTRELVSVYPLGPLANIRDIPPIEMKSLVPTTPPPIPILSELGNPVEAATYVWCLSSSELRAQLWTFEEFVKLNAWKWIGSGSTDNKDYDEVDRRRAMEGIIDARS</sequence>
<feature type="domain" description="Gamma-glutamylcyclotransferase AIG2-like" evidence="4">
    <location>
        <begin position="42"/>
        <end position="139"/>
    </location>
</feature>
<dbReference type="Pfam" id="PF06094">
    <property type="entry name" value="GGACT"/>
    <property type="match status" value="1"/>
</dbReference>
<proteinExistence type="inferred from homology"/>
<dbReference type="InterPro" id="IPR045038">
    <property type="entry name" value="AIG2-like"/>
</dbReference>
<name>A0A9P7D1C7_9AGAM</name>
<dbReference type="SUPFAM" id="SSF110857">
    <property type="entry name" value="Gamma-glutamyl cyclotransferase-like"/>
    <property type="match status" value="1"/>
</dbReference>
<keyword evidence="2" id="KW-0808">Transferase</keyword>
<dbReference type="GO" id="GO:0016740">
    <property type="term" value="F:transferase activity"/>
    <property type="evidence" value="ECO:0007669"/>
    <property type="project" value="UniProtKB-KW"/>
</dbReference>
<organism evidence="5 6">
    <name type="scientific">Suillus placidus</name>
    <dbReference type="NCBI Taxonomy" id="48579"/>
    <lineage>
        <taxon>Eukaryota</taxon>
        <taxon>Fungi</taxon>
        <taxon>Dikarya</taxon>
        <taxon>Basidiomycota</taxon>
        <taxon>Agaricomycotina</taxon>
        <taxon>Agaricomycetes</taxon>
        <taxon>Agaricomycetidae</taxon>
        <taxon>Boletales</taxon>
        <taxon>Suillineae</taxon>
        <taxon>Suillaceae</taxon>
        <taxon>Suillus</taxon>
    </lineage>
</organism>
<comment type="similarity">
    <text evidence="1">Belongs to the gamma-glutamylcyclotransferase family.</text>
</comment>
<dbReference type="Gene3D" id="3.10.490.10">
    <property type="entry name" value="Gamma-glutamyl cyclotransferase-like"/>
    <property type="match status" value="1"/>
</dbReference>
<dbReference type="CDD" id="cd06661">
    <property type="entry name" value="GGCT_like"/>
    <property type="match status" value="1"/>
</dbReference>
<dbReference type="InterPro" id="IPR036568">
    <property type="entry name" value="GGCT-like_sf"/>
</dbReference>
<reference evidence="5" key="1">
    <citation type="journal article" date="2020" name="New Phytol.">
        <title>Comparative genomics reveals dynamic genome evolution in host specialist ectomycorrhizal fungi.</title>
        <authorList>
            <person name="Lofgren L.A."/>
            <person name="Nguyen N.H."/>
            <person name="Vilgalys R."/>
            <person name="Ruytinx J."/>
            <person name="Liao H.L."/>
            <person name="Branco S."/>
            <person name="Kuo A."/>
            <person name="LaButti K."/>
            <person name="Lipzen A."/>
            <person name="Andreopoulos W."/>
            <person name="Pangilinan J."/>
            <person name="Riley R."/>
            <person name="Hundley H."/>
            <person name="Na H."/>
            <person name="Barry K."/>
            <person name="Grigoriev I.V."/>
            <person name="Stajich J.E."/>
            <person name="Kennedy P.G."/>
        </authorList>
    </citation>
    <scope>NUCLEOTIDE SEQUENCE</scope>
    <source>
        <strain evidence="5">DOB743</strain>
    </source>
</reference>
<keyword evidence="6" id="KW-1185">Reference proteome</keyword>
<accession>A0A9P7D1C7</accession>
<evidence type="ECO:0000256" key="2">
    <source>
        <dbReference type="ARBA" id="ARBA00022679"/>
    </source>
</evidence>
<gene>
    <name evidence="5" type="ORF">EV702DRAFT_1113581</name>
</gene>
<dbReference type="EMBL" id="JABBWD010000030">
    <property type="protein sequence ID" value="KAG1775904.1"/>
    <property type="molecule type" value="Genomic_DNA"/>
</dbReference>
<dbReference type="Proteomes" id="UP000714275">
    <property type="component" value="Unassembled WGS sequence"/>
</dbReference>
<dbReference type="InterPro" id="IPR013024">
    <property type="entry name" value="GGCT-like"/>
</dbReference>
<evidence type="ECO:0000313" key="5">
    <source>
        <dbReference type="EMBL" id="KAG1775904.1"/>
    </source>
</evidence>
<comment type="caution">
    <text evidence="5">The sequence shown here is derived from an EMBL/GenBank/DDBJ whole genome shotgun (WGS) entry which is preliminary data.</text>
</comment>
<dbReference type="InterPro" id="IPR009288">
    <property type="entry name" value="AIG2-like_dom"/>
</dbReference>
<protein>
    <recommendedName>
        <fullName evidence="3">Putative gamma-glutamylcyclotransferase</fullName>
    </recommendedName>
</protein>
<dbReference type="PANTHER" id="PTHR31544:SF2">
    <property type="entry name" value="AIG2-LIKE PROTEIN D"/>
    <property type="match status" value="1"/>
</dbReference>
<dbReference type="OrthoDB" id="1044435at2759"/>